<dbReference type="Proteomes" id="UP000027725">
    <property type="component" value="Unassembled WGS sequence"/>
</dbReference>
<dbReference type="OrthoDB" id="8420594at2"/>
<gene>
    <name evidence="1" type="ORF">DL1_01590</name>
</gene>
<sequence length="78" mass="8486">MSLITHLNLKDHDALYERLIAAHEGLSEAESAALNARLVLILMNHIGERDVLEAAFDLATRAGSKEGLAQARPISNTH</sequence>
<name>A0A074TJ52_9RHOB</name>
<dbReference type="Pfam" id="PF10932">
    <property type="entry name" value="DUF2783"/>
    <property type="match status" value="1"/>
</dbReference>
<dbReference type="InterPro" id="IPR021233">
    <property type="entry name" value="DUF2783"/>
</dbReference>
<evidence type="ECO:0000313" key="1">
    <source>
        <dbReference type="EMBL" id="KEP71726.1"/>
    </source>
</evidence>
<evidence type="ECO:0000313" key="2">
    <source>
        <dbReference type="Proteomes" id="UP000027725"/>
    </source>
</evidence>
<proteinExistence type="predicted"/>
<organism evidence="1 2">
    <name type="scientific">Thioclava dalianensis</name>
    <dbReference type="NCBI Taxonomy" id="1185766"/>
    <lineage>
        <taxon>Bacteria</taxon>
        <taxon>Pseudomonadati</taxon>
        <taxon>Pseudomonadota</taxon>
        <taxon>Alphaproteobacteria</taxon>
        <taxon>Rhodobacterales</taxon>
        <taxon>Paracoccaceae</taxon>
        <taxon>Thioclava</taxon>
    </lineage>
</organism>
<comment type="caution">
    <text evidence="1">The sequence shown here is derived from an EMBL/GenBank/DDBJ whole genome shotgun (WGS) entry which is preliminary data.</text>
</comment>
<dbReference type="RefSeq" id="WP_038061372.1">
    <property type="nucleotide sequence ID" value="NZ_FOVB01000005.1"/>
</dbReference>
<reference evidence="1 2" key="1">
    <citation type="submission" date="2014-03" db="EMBL/GenBank/DDBJ databases">
        <title>The draft genome sequence of Thioclava dalianensis DLFJ1-1.</title>
        <authorList>
            <person name="Lai Q."/>
            <person name="Shao Z."/>
        </authorList>
    </citation>
    <scope>NUCLEOTIDE SEQUENCE [LARGE SCALE GENOMIC DNA]</scope>
    <source>
        <strain evidence="1 2">DLFJ1-1</strain>
    </source>
</reference>
<dbReference type="EMBL" id="JHEH01000001">
    <property type="protein sequence ID" value="KEP71726.1"/>
    <property type="molecule type" value="Genomic_DNA"/>
</dbReference>
<evidence type="ECO:0008006" key="3">
    <source>
        <dbReference type="Google" id="ProtNLM"/>
    </source>
</evidence>
<keyword evidence="2" id="KW-1185">Reference proteome</keyword>
<dbReference type="AlphaFoldDB" id="A0A074TJ52"/>
<dbReference type="STRING" id="1185766.SAMN05216224_10568"/>
<protein>
    <recommendedName>
        <fullName evidence="3">DNA topoisomerase IV subunit B</fullName>
    </recommendedName>
</protein>
<accession>A0A074TJ52</accession>
<dbReference type="eggNOG" id="ENOG503011K">
    <property type="taxonomic scope" value="Bacteria"/>
</dbReference>